<organism evidence="1">
    <name type="scientific">Cacopsylla melanoneura</name>
    <dbReference type="NCBI Taxonomy" id="428564"/>
    <lineage>
        <taxon>Eukaryota</taxon>
        <taxon>Metazoa</taxon>
        <taxon>Ecdysozoa</taxon>
        <taxon>Arthropoda</taxon>
        <taxon>Hexapoda</taxon>
        <taxon>Insecta</taxon>
        <taxon>Pterygota</taxon>
        <taxon>Neoptera</taxon>
        <taxon>Paraneoptera</taxon>
        <taxon>Hemiptera</taxon>
        <taxon>Sternorrhyncha</taxon>
        <taxon>Psylloidea</taxon>
        <taxon>Psyllidae</taxon>
        <taxon>Psyllinae</taxon>
        <taxon>Cacopsylla</taxon>
    </lineage>
</organism>
<dbReference type="EMBL" id="HBUF01593403">
    <property type="protein sequence ID" value="CAG6774036.1"/>
    <property type="molecule type" value="Transcribed_RNA"/>
</dbReference>
<reference evidence="1" key="1">
    <citation type="submission" date="2021-05" db="EMBL/GenBank/DDBJ databases">
        <authorList>
            <person name="Alioto T."/>
            <person name="Alioto T."/>
            <person name="Gomez Garrido J."/>
        </authorList>
    </citation>
    <scope>NUCLEOTIDE SEQUENCE</scope>
</reference>
<accession>A0A8D9B2M4</accession>
<proteinExistence type="predicted"/>
<name>A0A8D9B2M4_9HEMI</name>
<protein>
    <submittedName>
        <fullName evidence="1">Uncharacterized protein</fullName>
    </submittedName>
</protein>
<dbReference type="AlphaFoldDB" id="A0A8D9B2M4"/>
<sequence length="108" mass="12671">METHLKLTTYKKYIEVLNKYFKIYPHSPKSPCQTPLQTHGNQKFETFSQVEGSQKYRYLKKSRVIFPNQSESTTLVVLELLPSTWKMISVQFGLGFRTRRFGRFGSSV</sequence>
<evidence type="ECO:0000313" key="1">
    <source>
        <dbReference type="EMBL" id="CAG6774036.1"/>
    </source>
</evidence>